<evidence type="ECO:0000313" key="6">
    <source>
        <dbReference type="Proteomes" id="UP000094652"/>
    </source>
</evidence>
<accession>A0A1D7XGZ7</accession>
<feature type="domain" description="Thil AANH" evidence="3">
    <location>
        <begin position="3"/>
        <end position="141"/>
    </location>
</feature>
<dbReference type="AlphaFoldDB" id="A0A1D7XGZ7"/>
<dbReference type="InterPro" id="IPR020536">
    <property type="entry name" value="ThiI_AANH"/>
</dbReference>
<feature type="domain" description="NFACT protein RNA binding" evidence="4">
    <location>
        <begin position="222"/>
        <end position="326"/>
    </location>
</feature>
<dbReference type="KEGG" id="ctae:BGI42_02135"/>
<evidence type="ECO:0000259" key="4">
    <source>
        <dbReference type="Pfam" id="PF18297"/>
    </source>
</evidence>
<evidence type="ECO:0000259" key="3">
    <source>
        <dbReference type="Pfam" id="PF02568"/>
    </source>
</evidence>
<dbReference type="GO" id="GO:0005524">
    <property type="term" value="F:ATP binding"/>
    <property type="evidence" value="ECO:0007669"/>
    <property type="project" value="UniProtKB-KW"/>
</dbReference>
<proteinExistence type="predicted"/>
<dbReference type="Pfam" id="PF18297">
    <property type="entry name" value="NFACT-R_2"/>
    <property type="match status" value="1"/>
</dbReference>
<dbReference type="PANTHER" id="PTHR11933">
    <property type="entry name" value="TRNA 5-METHYLAMINOMETHYL-2-THIOURIDYLATE -METHYLTRANSFERASE"/>
    <property type="match status" value="1"/>
</dbReference>
<dbReference type="InterPro" id="IPR059101">
    <property type="entry name" value="NFACT-R_2"/>
</dbReference>
<evidence type="ECO:0000256" key="1">
    <source>
        <dbReference type="ARBA" id="ARBA00022741"/>
    </source>
</evidence>
<keyword evidence="6" id="KW-1185">Reference proteome</keyword>
<dbReference type="GO" id="GO:0004810">
    <property type="term" value="F:CCA tRNA nucleotidyltransferase activity"/>
    <property type="evidence" value="ECO:0007669"/>
    <property type="project" value="InterPro"/>
</dbReference>
<sequence length="330" mass="37481">MAKALAMISGGLDSILAAKLIKDQGIEVIGICFKSYFFNEENAKRMTKQIGIKLEVIDFSEEHFELVRNPKHGWGKNMNPCIDCHSMMMNYSGKLLEQFNADFIITGEVLNQRPMSQNRQALNIVKKESGYSDKILRPLCAKNLNPTQMEIDGLVDREKLLKISGRSRTVQMELAETWGIKDYPSPAGGCKLTEPNYSIRLRELVNRKSNVTQRDIDFLKYGRHFITPNNVKIIVSRTAEEGEELKKILTKEDLVFLTSKFNGAMVIIPSGNNSGEEDIILACRFAVRYSKGKDKESVEVKFGNSGTEFKNFRNVDSVTQKEMEEYNLNK</sequence>
<gene>
    <name evidence="5" type="ORF">BGI42_02135</name>
</gene>
<protein>
    <submittedName>
        <fullName evidence="5">DUF814 domain-containing protein</fullName>
    </submittedName>
</protein>
<dbReference type="InterPro" id="IPR014729">
    <property type="entry name" value="Rossmann-like_a/b/a_fold"/>
</dbReference>
<dbReference type="SUPFAM" id="SSF52402">
    <property type="entry name" value="Adenine nucleotide alpha hydrolases-like"/>
    <property type="match status" value="1"/>
</dbReference>
<dbReference type="EMBL" id="CP017253">
    <property type="protein sequence ID" value="AOR22582.1"/>
    <property type="molecule type" value="Genomic_DNA"/>
</dbReference>
<reference evidence="6" key="1">
    <citation type="submission" date="2016-09" db="EMBL/GenBank/DDBJ databases">
        <title>Genomics of Clostridium taeniosporum, an organism which forms endospores with ribbon-like appendages.</title>
        <authorList>
            <person name="Walker J.R."/>
        </authorList>
    </citation>
    <scope>NUCLEOTIDE SEQUENCE [LARGE SCALE GENOMIC DNA]</scope>
    <source>
        <strain evidence="6">1/k</strain>
    </source>
</reference>
<dbReference type="Proteomes" id="UP000094652">
    <property type="component" value="Chromosome"/>
</dbReference>
<dbReference type="STRING" id="394958.BGI42_02135"/>
<keyword evidence="1" id="KW-0547">Nucleotide-binding</keyword>
<dbReference type="Gene3D" id="3.40.50.620">
    <property type="entry name" value="HUPs"/>
    <property type="match status" value="1"/>
</dbReference>
<dbReference type="PANTHER" id="PTHR11933:SF6">
    <property type="entry name" value="THIL AANH DOMAIN-CONTAINING PROTEIN"/>
    <property type="match status" value="1"/>
</dbReference>
<keyword evidence="2" id="KW-0067">ATP-binding</keyword>
<dbReference type="OrthoDB" id="9781887at2"/>
<dbReference type="RefSeq" id="WP_069678743.1">
    <property type="nucleotide sequence ID" value="NZ_CP017253.2"/>
</dbReference>
<evidence type="ECO:0000313" key="5">
    <source>
        <dbReference type="EMBL" id="AOR22582.1"/>
    </source>
</evidence>
<evidence type="ECO:0000256" key="2">
    <source>
        <dbReference type="ARBA" id="ARBA00022840"/>
    </source>
</evidence>
<organism evidence="5 6">
    <name type="scientific">Clostridium taeniosporum</name>
    <dbReference type="NCBI Taxonomy" id="394958"/>
    <lineage>
        <taxon>Bacteria</taxon>
        <taxon>Bacillati</taxon>
        <taxon>Bacillota</taxon>
        <taxon>Clostridia</taxon>
        <taxon>Eubacteriales</taxon>
        <taxon>Clostridiaceae</taxon>
        <taxon>Clostridium</taxon>
    </lineage>
</organism>
<name>A0A1D7XGZ7_9CLOT</name>
<dbReference type="Pfam" id="PF02568">
    <property type="entry name" value="ThiI"/>
    <property type="match status" value="1"/>
</dbReference>